<protein>
    <submittedName>
        <fullName evidence="2">Uncharacterized protein</fullName>
    </submittedName>
</protein>
<organism evidence="1 2">
    <name type="scientific">Globodera pallida</name>
    <name type="common">Potato cyst nematode worm</name>
    <name type="synonym">Heterodera pallida</name>
    <dbReference type="NCBI Taxonomy" id="36090"/>
    <lineage>
        <taxon>Eukaryota</taxon>
        <taxon>Metazoa</taxon>
        <taxon>Ecdysozoa</taxon>
        <taxon>Nematoda</taxon>
        <taxon>Chromadorea</taxon>
        <taxon>Rhabditida</taxon>
        <taxon>Tylenchina</taxon>
        <taxon>Tylenchomorpha</taxon>
        <taxon>Tylenchoidea</taxon>
        <taxon>Heteroderidae</taxon>
        <taxon>Heteroderinae</taxon>
        <taxon>Globodera</taxon>
    </lineage>
</organism>
<dbReference type="WBParaSite" id="GPLIN_001000000">
    <property type="protein sequence ID" value="GPLIN_001000000"/>
    <property type="gene ID" value="GPLIN_001000000"/>
</dbReference>
<reference evidence="1" key="2">
    <citation type="submission" date="2014-05" db="EMBL/GenBank/DDBJ databases">
        <title>The genome and life-stage specific transcriptomes of Globodera pallida elucidate key aspects of plant parasitism by a cyst nematode.</title>
        <authorList>
            <person name="Cotton J.A."/>
            <person name="Lilley C.J."/>
            <person name="Jones L.M."/>
            <person name="Kikuchi T."/>
            <person name="Reid A.J."/>
            <person name="Thorpe P."/>
            <person name="Tsai I.J."/>
            <person name="Beasley H."/>
            <person name="Blok V."/>
            <person name="Cock P.J.A."/>
            <person name="Van den Akker S.E."/>
            <person name="Holroyd N."/>
            <person name="Hunt M."/>
            <person name="Mantelin S."/>
            <person name="Naghra H."/>
            <person name="Pain A."/>
            <person name="Palomares-Rius J.E."/>
            <person name="Zarowiecki M."/>
            <person name="Berriman M."/>
            <person name="Jones J.T."/>
            <person name="Urwin P.E."/>
        </authorList>
    </citation>
    <scope>NUCLEOTIDE SEQUENCE [LARGE SCALE GENOMIC DNA]</scope>
    <source>
        <strain evidence="1">Lindley</strain>
    </source>
</reference>
<reference evidence="1" key="1">
    <citation type="submission" date="2013-12" db="EMBL/GenBank/DDBJ databases">
        <authorList>
            <person name="Aslett M."/>
        </authorList>
    </citation>
    <scope>NUCLEOTIDE SEQUENCE [LARGE SCALE GENOMIC DNA]</scope>
    <source>
        <strain evidence="1">Lindley</strain>
    </source>
</reference>
<sequence length="84" mass="10270">MNWPTRQLRLKSRRNPRGIWPHLIRRMSNLDTMVIVLNFPMIACRLRRWTKMVVVIMIRRHESRAVAAVMKTIVEEPFRWFKLI</sequence>
<proteinExistence type="predicted"/>
<reference evidence="2" key="3">
    <citation type="submission" date="2016-06" db="UniProtKB">
        <authorList>
            <consortium name="WormBaseParasite"/>
        </authorList>
    </citation>
    <scope>IDENTIFICATION</scope>
</reference>
<accession>A0A183CAU9</accession>
<dbReference type="Proteomes" id="UP000050741">
    <property type="component" value="Unassembled WGS sequence"/>
</dbReference>
<name>A0A183CAU9_GLOPA</name>
<evidence type="ECO:0000313" key="1">
    <source>
        <dbReference type="Proteomes" id="UP000050741"/>
    </source>
</evidence>
<dbReference type="AlphaFoldDB" id="A0A183CAU9"/>
<keyword evidence="1" id="KW-1185">Reference proteome</keyword>
<evidence type="ECO:0000313" key="2">
    <source>
        <dbReference type="WBParaSite" id="GPLIN_001000000"/>
    </source>
</evidence>